<sequence>MSVSEVEGDGPHHASPDGRTVRRIGKKAAGRALDSALHNGFPRWQVPGSLLELNAHAEESGLNPDGQVDRLQQQVEQCPTRYETTMPGVLFQPGTHDLNRRLSSELGHENVPHVAPGYFSISLRLEMRANRSNHISFNFQRVVRSKEQLPYWRFRRAKIFSLYQQGQNLLRRLKPVLFASLNEVKEPRFFAKTSSLLVDACFPDLHVMEDIKEQRSTPDIGRAPAPPRIRGAQDQGNDRGPHCSDCGPSIPIGPACWAKPANIGQALEPLHV</sequence>
<accession>A0A4Q8M5F1</accession>
<feature type="region of interest" description="Disordered" evidence="1">
    <location>
        <begin position="214"/>
        <end position="244"/>
    </location>
</feature>
<dbReference type="OrthoDB" id="9787478at2"/>
<dbReference type="AlphaFoldDB" id="A0A4Q8M5F1"/>
<dbReference type="EMBL" id="SHMG01000005">
    <property type="protein sequence ID" value="TAA42539.1"/>
    <property type="molecule type" value="Genomic_DNA"/>
</dbReference>
<protein>
    <submittedName>
        <fullName evidence="2">Uncharacterized protein</fullName>
    </submittedName>
</protein>
<gene>
    <name evidence="2" type="ORF">EA655_11030</name>
</gene>
<name>A0A4Q8M5F1_9GAMM</name>
<comment type="caution">
    <text evidence="2">The sequence shown here is derived from an EMBL/GenBank/DDBJ whole genome shotgun (WGS) entry which is preliminary data.</text>
</comment>
<organism evidence="2 3">
    <name type="scientific">Pseudoxanthomonas winnipegensis</name>
    <dbReference type="NCBI Taxonomy" id="2480810"/>
    <lineage>
        <taxon>Bacteria</taxon>
        <taxon>Pseudomonadati</taxon>
        <taxon>Pseudomonadota</taxon>
        <taxon>Gammaproteobacteria</taxon>
        <taxon>Lysobacterales</taxon>
        <taxon>Lysobacteraceae</taxon>
        <taxon>Pseudoxanthomonas</taxon>
    </lineage>
</organism>
<evidence type="ECO:0000313" key="3">
    <source>
        <dbReference type="Proteomes" id="UP000294164"/>
    </source>
</evidence>
<dbReference type="Proteomes" id="UP000294164">
    <property type="component" value="Unassembled WGS sequence"/>
</dbReference>
<feature type="region of interest" description="Disordered" evidence="1">
    <location>
        <begin position="1"/>
        <end position="22"/>
    </location>
</feature>
<feature type="compositionally biased region" description="Basic and acidic residues" evidence="1">
    <location>
        <begin position="9"/>
        <end position="20"/>
    </location>
</feature>
<evidence type="ECO:0000256" key="1">
    <source>
        <dbReference type="SAM" id="MobiDB-lite"/>
    </source>
</evidence>
<proteinExistence type="predicted"/>
<evidence type="ECO:0000313" key="2">
    <source>
        <dbReference type="EMBL" id="TAA42539.1"/>
    </source>
</evidence>
<reference evidence="2 3" key="1">
    <citation type="submission" date="2019-02" db="EMBL/GenBank/DDBJ databases">
        <title>WGS of Pseudoxanthomonas species novum from clinical isolates.</title>
        <authorList>
            <person name="Bernier A.-M."/>
            <person name="Bernard K."/>
            <person name="Vachon A."/>
        </authorList>
    </citation>
    <scope>NUCLEOTIDE SEQUENCE [LARGE SCALE GENOMIC DNA]</scope>
    <source>
        <strain evidence="2 3">NML130969</strain>
    </source>
</reference>